<keyword evidence="6 12" id="KW-0375">Hydrogen ion transport</keyword>
<feature type="transmembrane region" description="Helical" evidence="13">
    <location>
        <begin position="6"/>
        <end position="23"/>
    </location>
</feature>
<accession>A0A6M8Y6N1</accession>
<evidence type="ECO:0000256" key="12">
    <source>
        <dbReference type="RuleBase" id="RU003661"/>
    </source>
</evidence>
<evidence type="ECO:0000313" key="14">
    <source>
        <dbReference type="EMBL" id="QKK36736.1"/>
    </source>
</evidence>
<dbReference type="InterPro" id="IPR001421">
    <property type="entry name" value="ATP8_metazoa"/>
</dbReference>
<keyword evidence="9 12" id="KW-0496">Mitochondrion</keyword>
<evidence type="ECO:0000256" key="10">
    <source>
        <dbReference type="ARBA" id="ARBA00023136"/>
    </source>
</evidence>
<dbReference type="GO" id="GO:0015078">
    <property type="term" value="F:proton transmembrane transporter activity"/>
    <property type="evidence" value="ECO:0007669"/>
    <property type="project" value="InterPro"/>
</dbReference>
<dbReference type="RefSeq" id="YP_009859621.1">
    <property type="nucleotide sequence ID" value="NC_048879.1"/>
</dbReference>
<gene>
    <name evidence="14" type="primary">ATP8</name>
</gene>
<dbReference type="GO" id="GO:0015986">
    <property type="term" value="P:proton motive force-driven ATP synthesis"/>
    <property type="evidence" value="ECO:0007669"/>
    <property type="project" value="InterPro"/>
</dbReference>
<keyword evidence="5 12" id="KW-0812">Transmembrane</keyword>
<comment type="subcellular location">
    <subcellularLocation>
        <location evidence="1 12">Mitochondrion membrane</location>
        <topology evidence="1 12">Single-pass membrane protein</topology>
    </subcellularLocation>
</comment>
<dbReference type="GO" id="GO:0031966">
    <property type="term" value="C:mitochondrial membrane"/>
    <property type="evidence" value="ECO:0007669"/>
    <property type="project" value="UniProtKB-SubCell"/>
</dbReference>
<proteinExistence type="inferred from homology"/>
<evidence type="ECO:0000256" key="3">
    <source>
        <dbReference type="ARBA" id="ARBA00022448"/>
    </source>
</evidence>
<evidence type="ECO:0000256" key="13">
    <source>
        <dbReference type="SAM" id="Phobius"/>
    </source>
</evidence>
<evidence type="ECO:0000256" key="1">
    <source>
        <dbReference type="ARBA" id="ARBA00004304"/>
    </source>
</evidence>
<keyword evidence="10 13" id="KW-0472">Membrane</keyword>
<evidence type="ECO:0000256" key="8">
    <source>
        <dbReference type="ARBA" id="ARBA00023065"/>
    </source>
</evidence>
<evidence type="ECO:0000256" key="5">
    <source>
        <dbReference type="ARBA" id="ARBA00022692"/>
    </source>
</evidence>
<evidence type="ECO:0000256" key="2">
    <source>
        <dbReference type="ARBA" id="ARBA00008892"/>
    </source>
</evidence>
<keyword evidence="4 12" id="KW-0138">CF(0)</keyword>
<comment type="similarity">
    <text evidence="2 12">Belongs to the ATPase protein 8 family.</text>
</comment>
<organism evidence="14">
    <name type="scientific">Iphisa elegans</name>
    <name type="common">Glossy shade lizard</name>
    <dbReference type="NCBI Taxonomy" id="88863"/>
    <lineage>
        <taxon>Eukaryota</taxon>
        <taxon>Metazoa</taxon>
        <taxon>Chordata</taxon>
        <taxon>Craniata</taxon>
        <taxon>Vertebrata</taxon>
        <taxon>Euteleostomi</taxon>
        <taxon>Lepidosauria</taxon>
        <taxon>Squamata</taxon>
        <taxon>Bifurcata</taxon>
        <taxon>Unidentata</taxon>
        <taxon>Episquamata</taxon>
        <taxon>Laterata</taxon>
        <taxon>Teiioidea</taxon>
        <taxon>Gymnophthalmidae</taxon>
        <taxon>Iphisa</taxon>
    </lineage>
</organism>
<sequence length="52" mass="6105">MPQLNVSPWLMVFLMTWLALIIYSTKTTKLQEPTPAVIHQVNSKKTAHWQWP</sequence>
<evidence type="ECO:0000256" key="4">
    <source>
        <dbReference type="ARBA" id="ARBA00022547"/>
    </source>
</evidence>
<dbReference type="Pfam" id="PF00895">
    <property type="entry name" value="ATP-synt_8"/>
    <property type="match status" value="1"/>
</dbReference>
<dbReference type="AlphaFoldDB" id="A0A6M8Y6N1"/>
<evidence type="ECO:0000256" key="6">
    <source>
        <dbReference type="ARBA" id="ARBA00022781"/>
    </source>
</evidence>
<keyword evidence="3 12" id="KW-0813">Transport</keyword>
<dbReference type="GeneID" id="55631094"/>
<keyword evidence="7 13" id="KW-1133">Transmembrane helix</keyword>
<evidence type="ECO:0000256" key="11">
    <source>
        <dbReference type="ARBA" id="ARBA00023310"/>
    </source>
</evidence>
<evidence type="ECO:0000256" key="9">
    <source>
        <dbReference type="ARBA" id="ARBA00023128"/>
    </source>
</evidence>
<protein>
    <recommendedName>
        <fullName evidence="12">ATP synthase complex subunit 8</fullName>
    </recommendedName>
</protein>
<dbReference type="GO" id="GO:0045259">
    <property type="term" value="C:proton-transporting ATP synthase complex"/>
    <property type="evidence" value="ECO:0007669"/>
    <property type="project" value="UniProtKB-KW"/>
</dbReference>
<reference evidence="14" key="1">
    <citation type="journal article" date="2020" name="Mitochondrial DNA Part B Resour">
        <title>The complete mitogenome of Iphisa elegans (Reptilia: Squamata: Gymnophthalmidae).</title>
        <authorList>
            <person name="Vacher J.-P."/>
            <person name="Manzi S."/>
            <person name="Rodrigues M.T."/>
            <person name="Fouquet A."/>
        </authorList>
    </citation>
    <scope>NUCLEOTIDE SEQUENCE</scope>
    <source>
        <tissue evidence="14">Liver</tissue>
    </source>
</reference>
<keyword evidence="8 12" id="KW-0406">Ion transport</keyword>
<dbReference type="CTD" id="4509"/>
<name>A0A6M8Y6N1_IPHEL</name>
<keyword evidence="11" id="KW-0066">ATP synthesis</keyword>
<geneLocation type="mitochondrion" evidence="14"/>
<dbReference type="EMBL" id="MT472615">
    <property type="protein sequence ID" value="QKK36736.1"/>
    <property type="molecule type" value="Genomic_DNA"/>
</dbReference>
<evidence type="ECO:0000256" key="7">
    <source>
        <dbReference type="ARBA" id="ARBA00022989"/>
    </source>
</evidence>